<dbReference type="GO" id="GO:0000166">
    <property type="term" value="F:nucleotide binding"/>
    <property type="evidence" value="ECO:0007669"/>
    <property type="project" value="InterPro"/>
</dbReference>
<dbReference type="GO" id="GO:0005886">
    <property type="term" value="C:plasma membrane"/>
    <property type="evidence" value="ECO:0007669"/>
    <property type="project" value="TreeGrafter"/>
</dbReference>
<dbReference type="GO" id="GO:0140326">
    <property type="term" value="F:ATPase-coupled intramembrane lipid transporter activity"/>
    <property type="evidence" value="ECO:0007669"/>
    <property type="project" value="TreeGrafter"/>
</dbReference>
<dbReference type="EMBL" id="CDMZ01003163">
    <property type="protein sequence ID" value="CEM45360.1"/>
    <property type="molecule type" value="Genomic_DNA"/>
</dbReference>
<sequence length="102" mass="11754">MEEFAEDGLRTLCIAGKELKEDKWDSWFWSEIHGVTLLMDGRVEKMNELYKELEQGLELNGCTGVEDKLQGNEVPPDPLLNNFEPKPPNVRRHLRTSGHPIH</sequence>
<protein>
    <submittedName>
        <fullName evidence="2">Uncharacterized protein</fullName>
    </submittedName>
</protein>
<dbReference type="AlphaFoldDB" id="A0A0G4HMG6"/>
<proteinExistence type="predicted"/>
<feature type="compositionally biased region" description="Basic residues" evidence="1">
    <location>
        <begin position="89"/>
        <end position="102"/>
    </location>
</feature>
<dbReference type="InterPro" id="IPR023299">
    <property type="entry name" value="ATPase_P-typ_cyto_dom_N"/>
</dbReference>
<dbReference type="Gene3D" id="3.40.1110.10">
    <property type="entry name" value="Calcium-transporting ATPase, cytoplasmic domain N"/>
    <property type="match status" value="1"/>
</dbReference>
<feature type="region of interest" description="Disordered" evidence="1">
    <location>
        <begin position="79"/>
        <end position="102"/>
    </location>
</feature>
<evidence type="ECO:0000313" key="2">
    <source>
        <dbReference type="EMBL" id="CEM45360.1"/>
    </source>
</evidence>
<dbReference type="PANTHER" id="PTHR24092">
    <property type="entry name" value="PROBABLE PHOSPHOLIPID-TRANSPORTING ATPASE"/>
    <property type="match status" value="1"/>
</dbReference>
<dbReference type="GO" id="GO:0045332">
    <property type="term" value="P:phospholipid translocation"/>
    <property type="evidence" value="ECO:0007669"/>
    <property type="project" value="TreeGrafter"/>
</dbReference>
<dbReference type="VEuPathDB" id="CryptoDB:Cvel_7490"/>
<dbReference type="PhylomeDB" id="A0A0G4HMG6"/>
<gene>
    <name evidence="2" type="ORF">Cvel_7490</name>
</gene>
<name>A0A0G4HMG6_9ALVE</name>
<evidence type="ECO:0000256" key="1">
    <source>
        <dbReference type="SAM" id="MobiDB-lite"/>
    </source>
</evidence>
<organism evidence="2">
    <name type="scientific">Chromera velia CCMP2878</name>
    <dbReference type="NCBI Taxonomy" id="1169474"/>
    <lineage>
        <taxon>Eukaryota</taxon>
        <taxon>Sar</taxon>
        <taxon>Alveolata</taxon>
        <taxon>Colpodellida</taxon>
        <taxon>Chromeraceae</taxon>
        <taxon>Chromera</taxon>
    </lineage>
</organism>
<accession>A0A0G4HMG6</accession>
<reference evidence="2" key="1">
    <citation type="submission" date="2014-11" db="EMBL/GenBank/DDBJ databases">
        <authorList>
            <person name="Otto D Thomas"/>
            <person name="Naeem Raeece"/>
        </authorList>
    </citation>
    <scope>NUCLEOTIDE SEQUENCE</scope>
</reference>